<feature type="domain" description="AP2/ERF" evidence="7">
    <location>
        <begin position="70"/>
        <end position="125"/>
    </location>
</feature>
<keyword evidence="4" id="KW-0804">Transcription</keyword>
<protein>
    <submittedName>
        <fullName evidence="8">Transcription factor with AP2 domain, putative</fullName>
    </submittedName>
</protein>
<dbReference type="Gene3D" id="1.20.5.2050">
    <property type="match status" value="1"/>
</dbReference>
<proteinExistence type="predicted"/>
<evidence type="ECO:0000259" key="7">
    <source>
        <dbReference type="Pfam" id="PF00847"/>
    </source>
</evidence>
<feature type="region of interest" description="Disordered" evidence="6">
    <location>
        <begin position="177"/>
        <end position="196"/>
    </location>
</feature>
<evidence type="ECO:0000256" key="3">
    <source>
        <dbReference type="ARBA" id="ARBA00023125"/>
    </source>
</evidence>
<dbReference type="InterPro" id="IPR001471">
    <property type="entry name" value="AP2/ERF_dom"/>
</dbReference>
<comment type="caution">
    <text evidence="8">The sequence shown here is derived from an EMBL/GenBank/DDBJ whole genome shotgun (WGS) entry which is preliminary data.</text>
</comment>
<dbReference type="Proteomes" id="UP001497744">
    <property type="component" value="Unassembled WGS sequence"/>
</dbReference>
<accession>A0AAV4LZL6</accession>
<evidence type="ECO:0000313" key="9">
    <source>
        <dbReference type="Proteomes" id="UP001497744"/>
    </source>
</evidence>
<evidence type="ECO:0000256" key="6">
    <source>
        <dbReference type="SAM" id="MobiDB-lite"/>
    </source>
</evidence>
<keyword evidence="3" id="KW-0238">DNA-binding</keyword>
<feature type="compositionally biased region" description="Low complexity" evidence="6">
    <location>
        <begin position="9"/>
        <end position="45"/>
    </location>
</feature>
<keyword evidence="9" id="KW-1185">Reference proteome</keyword>
<feature type="compositionally biased region" description="Polar residues" evidence="6">
    <location>
        <begin position="185"/>
        <end position="194"/>
    </location>
</feature>
<evidence type="ECO:0000256" key="2">
    <source>
        <dbReference type="ARBA" id="ARBA00023015"/>
    </source>
</evidence>
<reference evidence="8 9" key="1">
    <citation type="submission" date="2021-06" db="EMBL/GenBank/DDBJ databases">
        <title>Genome sequence of Babesia caballi.</title>
        <authorList>
            <person name="Yamagishi J."/>
            <person name="Kidaka T."/>
            <person name="Ochi A."/>
        </authorList>
    </citation>
    <scope>NUCLEOTIDE SEQUENCE [LARGE SCALE GENOMIC DNA]</scope>
    <source>
        <strain evidence="8">USDA-D6B2</strain>
    </source>
</reference>
<organism evidence="8 9">
    <name type="scientific">Babesia caballi</name>
    <dbReference type="NCBI Taxonomy" id="5871"/>
    <lineage>
        <taxon>Eukaryota</taxon>
        <taxon>Sar</taxon>
        <taxon>Alveolata</taxon>
        <taxon>Apicomplexa</taxon>
        <taxon>Aconoidasida</taxon>
        <taxon>Piroplasmida</taxon>
        <taxon>Babesiidae</taxon>
        <taxon>Babesia</taxon>
    </lineage>
</organism>
<dbReference type="GO" id="GO:0005634">
    <property type="term" value="C:nucleus"/>
    <property type="evidence" value="ECO:0007669"/>
    <property type="project" value="UniProtKB-SubCell"/>
</dbReference>
<dbReference type="GO" id="GO:0003700">
    <property type="term" value="F:DNA-binding transcription factor activity"/>
    <property type="evidence" value="ECO:0007669"/>
    <property type="project" value="InterPro"/>
</dbReference>
<keyword evidence="2" id="KW-0805">Transcription regulation</keyword>
<evidence type="ECO:0000256" key="5">
    <source>
        <dbReference type="ARBA" id="ARBA00023242"/>
    </source>
</evidence>
<evidence type="ECO:0000313" key="8">
    <source>
        <dbReference type="EMBL" id="GIX65209.1"/>
    </source>
</evidence>
<dbReference type="RefSeq" id="XP_067717278.1">
    <property type="nucleotide sequence ID" value="XM_067861177.1"/>
</dbReference>
<dbReference type="GeneID" id="94196690"/>
<dbReference type="Pfam" id="PF00847">
    <property type="entry name" value="AP2"/>
    <property type="match status" value="1"/>
</dbReference>
<dbReference type="AlphaFoldDB" id="A0AAV4LZL6"/>
<name>A0AAV4LZL6_BABCB</name>
<evidence type="ECO:0000256" key="1">
    <source>
        <dbReference type="ARBA" id="ARBA00004123"/>
    </source>
</evidence>
<comment type="subcellular location">
    <subcellularLocation>
        <location evidence="1">Nucleus</location>
    </subcellularLocation>
</comment>
<gene>
    <name evidence="8" type="ORF">BcabD6B2_46440</name>
</gene>
<feature type="region of interest" description="Disordered" evidence="6">
    <location>
        <begin position="1"/>
        <end position="73"/>
    </location>
</feature>
<dbReference type="EMBL" id="BPLF01000004">
    <property type="protein sequence ID" value="GIX65209.1"/>
    <property type="molecule type" value="Genomic_DNA"/>
</dbReference>
<dbReference type="GO" id="GO:0003677">
    <property type="term" value="F:DNA binding"/>
    <property type="evidence" value="ECO:0007669"/>
    <property type="project" value="UniProtKB-KW"/>
</dbReference>
<sequence length="1206" mass="127240">MSTLPGNISSSVAAPQQAPATAATTAGTEAASPTAPVSPVTRNTGNRGGRAAGRKVPIPPPPRATPSSSSGYPGVSWNKRMGAWLSFYYDADTRRSRTFHPKYYDFDVEKAKQAAIEFMKSIEKHPRCSLRKSRRDAKTAAAYMNAGYNVDQSFLEAHGRTRKRAAVGHMMSMDPKARTAKSPLSCPTTQTSMSDMPDMESLKRNFQIASSLLDPCYMSNANSMDRDYMPYGNVLENNYLSGSFESQQDYDKGYQSPMTWPTCHNYFGNPEYYMDSHNYSVPFLEGDVAFSSPNASVYPENELFFAPGPAEGVQPSQRAPAGHMPPENPEAPMQSMFLGNHDSSPANEDAEIHMLMQSIALSPSESFEGFRLNAYNYGDGTANYGGAAHQYISNSGNNNGNSTPLGSPYLSPYVQTLYSQFPEDSELNRTFGFQNLLLGSDTSPNQQTQPVMNSLAFVLEGREGPRLGLVGVAGDVLLGGVGRLVAQQHDAVAAVGEDGGVPAAPGLDAVRGLPREEAAGVLQQGRAGQQLVDLGLLDFVEHGGAQEIAGAGRRGDVAGHQHVPGEVDAAALVGVVAGLAESGGDARDLHSAPRQRTNQRPLTAEICPRKIRRPSLEELRRRSAEHLVASGDLEVAVDPDEAGGLEGEADEVREGVPVPVLREHQEPGDGLAPHVAAAGVEGGDAVLPAGVHEAGAHDGAELGHDVVVLLRGDGLEKVAHLHDVGAALGVALLEHETQSDEGALPDEVAAVGGERVEKLHDVGLGVGGAADSDGHGRAVAYVGVVRGDEQLQHARDLLGGVAEHEADGDDGGAANVVRDVRDGGVEQRRNHLVGVSLAAVEDHADGERAGADDLFVLRVDAEAVEGIQHLRVATAEHQQPDGDRRRLAGNGAVLEKGGLEVLVDDAVAPPHADEAEAQRRAVVHGLVGSVVAQVLEQQVRGIRVVVVGEDEADSVEGPALRVGVSGVGGVPGQTYPVNNADRRRRRELGPVVGLGQPAEVVAKEDVAAGARLHDGVGDHDGVVGHAAALVDAVHVLLEQAQVGVVLAVQKLQVELSGALAGEHALDAVHDEVPLHVQHGGLLERRQELLVAHVDEVVADLVGAQVVVAVDHVEQELRHALVVVQPVEAGDEARVVPAERVQRHGQQDVAKVLVERGGKLPVEHAVHEAQDVVEQGAAVGAFPEDAEDQVQASRVQRDADGVVFIAG</sequence>
<keyword evidence="5" id="KW-0539">Nucleus</keyword>
<evidence type="ECO:0000256" key="4">
    <source>
        <dbReference type="ARBA" id="ARBA00023163"/>
    </source>
</evidence>